<reference evidence="2 3" key="1">
    <citation type="submission" date="2022-04" db="EMBL/GenBank/DDBJ databases">
        <title>Genome sequence of soybean root-associated Caulobacter segnis RL271.</title>
        <authorList>
            <person name="Longley R."/>
            <person name="Bonito G."/>
            <person name="Trigodet F."/>
            <person name="Crosson S."/>
            <person name="Fiebig A."/>
        </authorList>
    </citation>
    <scope>NUCLEOTIDE SEQUENCE [LARGE SCALE GENOMIC DNA]</scope>
    <source>
        <strain evidence="2 3">RL271</strain>
    </source>
</reference>
<proteinExistence type="predicted"/>
<evidence type="ECO:0000313" key="2">
    <source>
        <dbReference type="EMBL" id="USQ95542.1"/>
    </source>
</evidence>
<dbReference type="Gene3D" id="2.40.160.10">
    <property type="entry name" value="Porin"/>
    <property type="match status" value="1"/>
</dbReference>
<dbReference type="Proteomes" id="UP001057520">
    <property type="component" value="Chromosome"/>
</dbReference>
<dbReference type="Pfam" id="PF07396">
    <property type="entry name" value="Porin_O_P"/>
    <property type="match status" value="1"/>
</dbReference>
<organism evidence="2 3">
    <name type="scientific">Caulobacter segnis</name>
    <dbReference type="NCBI Taxonomy" id="88688"/>
    <lineage>
        <taxon>Bacteria</taxon>
        <taxon>Pseudomonadati</taxon>
        <taxon>Pseudomonadota</taxon>
        <taxon>Alphaproteobacteria</taxon>
        <taxon>Caulobacterales</taxon>
        <taxon>Caulobacteraceae</taxon>
        <taxon>Caulobacter</taxon>
    </lineage>
</organism>
<keyword evidence="3" id="KW-1185">Reference proteome</keyword>
<evidence type="ECO:0000256" key="1">
    <source>
        <dbReference type="SAM" id="SignalP"/>
    </source>
</evidence>
<gene>
    <name evidence="2" type="ORF">MZV50_23845</name>
</gene>
<keyword evidence="1" id="KW-0732">Signal</keyword>
<dbReference type="SUPFAM" id="SSF56935">
    <property type="entry name" value="Porins"/>
    <property type="match status" value="1"/>
</dbReference>
<protein>
    <submittedName>
        <fullName evidence="2">Porin</fullName>
    </submittedName>
</protein>
<name>A0ABY4ZRW8_9CAUL</name>
<sequence length="419" mass="45433">MSNKISLAAGSALGVALAMGLGVAAQAQDMSYKWSGAPQFSNDDVAFKFRGRILVDYVNQDVSRDGPGGDFKTSNWRGRQVFLGVEGKLNNYFAYKAEGGWVNGGAASWDDVVIEYKPNEQVSLLFGNIKAAGLENLTSTRFITFMDRGPYGDFGVDSYLVSAVAKYQGFNYSATFAVQGNSINSADVANAGADSKERFGLTARAHWAPVNTDTSKVHLGLSYRYRNRGDESAFAYTGRTTTAYTNGTTFYTTGGIGNRDKTLAAEAMLIHGPLSVQGEYSNIDITRVGGAAIGKDPKVKVGYAFVSFWPTGEMRNYDPAAGEVKRPKILNPVTAGGMGGVELALRYDYADLGDAYDTLNVKPATSQAGKYTGWTLGLNYYPVSYVRFQANYTDGKSDNIGLNQDYDIKQFQLRAQLDF</sequence>
<dbReference type="InterPro" id="IPR023614">
    <property type="entry name" value="Porin_dom_sf"/>
</dbReference>
<accession>A0ABY4ZRW8</accession>
<feature type="chain" id="PRO_5045975295" evidence="1">
    <location>
        <begin position="28"/>
        <end position="419"/>
    </location>
</feature>
<feature type="signal peptide" evidence="1">
    <location>
        <begin position="1"/>
        <end position="27"/>
    </location>
</feature>
<dbReference type="EMBL" id="CP096040">
    <property type="protein sequence ID" value="USQ95542.1"/>
    <property type="molecule type" value="Genomic_DNA"/>
</dbReference>
<dbReference type="InterPro" id="IPR010870">
    <property type="entry name" value="Porin_O/P"/>
</dbReference>
<evidence type="ECO:0000313" key="3">
    <source>
        <dbReference type="Proteomes" id="UP001057520"/>
    </source>
</evidence>